<accession>A0A2U1QC29</accession>
<evidence type="ECO:0000313" key="2">
    <source>
        <dbReference type="EMBL" id="PWA95512.1"/>
    </source>
</evidence>
<keyword evidence="1" id="KW-0812">Transmembrane</keyword>
<dbReference type="InterPro" id="IPR004158">
    <property type="entry name" value="DUF247_pln"/>
</dbReference>
<organism evidence="2 3">
    <name type="scientific">Artemisia annua</name>
    <name type="common">Sweet wormwood</name>
    <dbReference type="NCBI Taxonomy" id="35608"/>
    <lineage>
        <taxon>Eukaryota</taxon>
        <taxon>Viridiplantae</taxon>
        <taxon>Streptophyta</taxon>
        <taxon>Embryophyta</taxon>
        <taxon>Tracheophyta</taxon>
        <taxon>Spermatophyta</taxon>
        <taxon>Magnoliopsida</taxon>
        <taxon>eudicotyledons</taxon>
        <taxon>Gunneridae</taxon>
        <taxon>Pentapetalae</taxon>
        <taxon>asterids</taxon>
        <taxon>campanulids</taxon>
        <taxon>Asterales</taxon>
        <taxon>Asteraceae</taxon>
        <taxon>Asteroideae</taxon>
        <taxon>Anthemideae</taxon>
        <taxon>Artemisiinae</taxon>
        <taxon>Artemisia</taxon>
    </lineage>
</organism>
<evidence type="ECO:0000256" key="1">
    <source>
        <dbReference type="SAM" id="Phobius"/>
    </source>
</evidence>
<comment type="caution">
    <text evidence="2">The sequence shown here is derived from an EMBL/GenBank/DDBJ whole genome shotgun (WGS) entry which is preliminary data.</text>
</comment>
<dbReference type="PANTHER" id="PTHR31170:SF25">
    <property type="entry name" value="BNAA09G04570D PROTEIN"/>
    <property type="match status" value="1"/>
</dbReference>
<keyword evidence="3" id="KW-1185">Reference proteome</keyword>
<reference evidence="2 3" key="1">
    <citation type="journal article" date="2018" name="Mol. Plant">
        <title>The genome of Artemisia annua provides insight into the evolution of Asteraceae family and artemisinin biosynthesis.</title>
        <authorList>
            <person name="Shen Q."/>
            <person name="Zhang L."/>
            <person name="Liao Z."/>
            <person name="Wang S."/>
            <person name="Yan T."/>
            <person name="Shi P."/>
            <person name="Liu M."/>
            <person name="Fu X."/>
            <person name="Pan Q."/>
            <person name="Wang Y."/>
            <person name="Lv Z."/>
            <person name="Lu X."/>
            <person name="Zhang F."/>
            <person name="Jiang W."/>
            <person name="Ma Y."/>
            <person name="Chen M."/>
            <person name="Hao X."/>
            <person name="Li L."/>
            <person name="Tang Y."/>
            <person name="Lv G."/>
            <person name="Zhou Y."/>
            <person name="Sun X."/>
            <person name="Brodelius P.E."/>
            <person name="Rose J.K.C."/>
            <person name="Tang K."/>
        </authorList>
    </citation>
    <scope>NUCLEOTIDE SEQUENCE [LARGE SCALE GENOMIC DNA]</scope>
    <source>
        <strain evidence="3">cv. Huhao1</strain>
        <tissue evidence="2">Leaf</tissue>
    </source>
</reference>
<dbReference type="EMBL" id="PKPP01000236">
    <property type="protein sequence ID" value="PWA95512.1"/>
    <property type="molecule type" value="Genomic_DNA"/>
</dbReference>
<protein>
    <submittedName>
        <fullName evidence="2">Uncharacterized protein</fullName>
    </submittedName>
</protein>
<name>A0A2U1QC29_ARTAN</name>
<keyword evidence="1" id="KW-0472">Membrane</keyword>
<gene>
    <name evidence="2" type="ORF">CTI12_AA046690</name>
</gene>
<sequence length="426" mass="49659">MANDNAVHVEVDVIEDAVKNILECVEKRQEQPPTNKTLPSIFTVPSIMRDANPRFFKPQMVSIGPLHHREDEKVQEYERRKATYLHDYLRRINSPLEETLKACVRKVNASMDQIRACYAEIKRYSDVELEAMMVMDACFILECHYKVSEQDEETLSLIPHLVRDLVMLENQIPFFVLRDMFKCTYLKLKPRASLTCIVLDLIKIIYPFDYSDLHIDDDKNYSHVLDLLHKLFRPKYASPPTKNAPQSLLLFSAAKLSNAGLKFKPNQDADFRMDMKFESSWSNTTLTMPKLRINIDTEIVFHNLIAYEQCLRNVDSYISSYVTAMNILVDRKEDLQVLVQSKVIIDNGYDDQYAFDLLRRLWEDATIIQDFTYISAWVKMDEYCNHGFGWIRQTYFSGKWSYIASVSGLIIFILTSIQTFCAIRGL</sequence>
<dbReference type="AlphaFoldDB" id="A0A2U1QC29"/>
<dbReference type="Proteomes" id="UP000245207">
    <property type="component" value="Unassembled WGS sequence"/>
</dbReference>
<keyword evidence="1" id="KW-1133">Transmembrane helix</keyword>
<feature type="transmembrane region" description="Helical" evidence="1">
    <location>
        <begin position="400"/>
        <end position="423"/>
    </location>
</feature>
<dbReference type="OrthoDB" id="771233at2759"/>
<proteinExistence type="predicted"/>
<dbReference type="PANTHER" id="PTHR31170">
    <property type="entry name" value="BNAC04G53230D PROTEIN"/>
    <property type="match status" value="1"/>
</dbReference>
<evidence type="ECO:0000313" key="3">
    <source>
        <dbReference type="Proteomes" id="UP000245207"/>
    </source>
</evidence>
<dbReference type="STRING" id="35608.A0A2U1QC29"/>
<dbReference type="Pfam" id="PF03140">
    <property type="entry name" value="DUF247"/>
    <property type="match status" value="1"/>
</dbReference>